<evidence type="ECO:0008006" key="4">
    <source>
        <dbReference type="Google" id="ProtNLM"/>
    </source>
</evidence>
<feature type="region of interest" description="Disordered" evidence="1">
    <location>
        <begin position="179"/>
        <end position="198"/>
    </location>
</feature>
<reference evidence="2" key="2">
    <citation type="journal article" name="Front. Microbiol.">
        <title>Degradative Capacity of Two Strains of Rhodonia placenta: From Phenotype to Genotype.</title>
        <authorList>
            <person name="Kolle M."/>
            <person name="Horta M.A.C."/>
            <person name="Nowrousian M."/>
            <person name="Ohm R.A."/>
            <person name="Benz J.P."/>
            <person name="Pilgard A."/>
        </authorList>
    </citation>
    <scope>NUCLEOTIDE SEQUENCE</scope>
    <source>
        <strain evidence="2">FPRL280</strain>
    </source>
</reference>
<dbReference type="Proteomes" id="UP000639403">
    <property type="component" value="Unassembled WGS sequence"/>
</dbReference>
<evidence type="ECO:0000313" key="2">
    <source>
        <dbReference type="EMBL" id="KAF9801533.1"/>
    </source>
</evidence>
<dbReference type="AlphaFoldDB" id="A0A8H7NT52"/>
<proteinExistence type="predicted"/>
<organism evidence="2 3">
    <name type="scientific">Rhodonia placenta</name>
    <dbReference type="NCBI Taxonomy" id="104341"/>
    <lineage>
        <taxon>Eukaryota</taxon>
        <taxon>Fungi</taxon>
        <taxon>Dikarya</taxon>
        <taxon>Basidiomycota</taxon>
        <taxon>Agaricomycotina</taxon>
        <taxon>Agaricomycetes</taxon>
        <taxon>Polyporales</taxon>
        <taxon>Adustoporiaceae</taxon>
        <taxon>Rhodonia</taxon>
    </lineage>
</organism>
<gene>
    <name evidence="2" type="ORF">IEO21_10093</name>
</gene>
<accession>A0A8H7NT52</accession>
<dbReference type="EMBL" id="JADOXO010000658">
    <property type="protein sequence ID" value="KAF9801533.1"/>
    <property type="molecule type" value="Genomic_DNA"/>
</dbReference>
<name>A0A8H7NT52_9APHY</name>
<comment type="caution">
    <text evidence="2">The sequence shown here is derived from an EMBL/GenBank/DDBJ whole genome shotgun (WGS) entry which is preliminary data.</text>
</comment>
<evidence type="ECO:0000256" key="1">
    <source>
        <dbReference type="SAM" id="MobiDB-lite"/>
    </source>
</evidence>
<sequence length="260" mass="28282">MRVRVKKESLLIYWAVNTTLSTIELKIQVALSLLDGNTRTWATPIFSQLAAVQIKIPGATTPFADEAAFLTAFKACFSNLDDATTAQVELTKLCADKSLHEKHTTAEFSALFKGPVDRSGYEDLELCNKYLSGIPSRVYQKIELETFTTWESADKCATEEAENVVVHVVVHPDCKALRPASMRPSEKETSPASASAVGKKGTVALGSTQAATSAPVASPSVSTSAALAKSEQSELAGLMAQMKSMHEKLEHYWAMKEEFF</sequence>
<reference evidence="2" key="1">
    <citation type="submission" date="2020-11" db="EMBL/GenBank/DDBJ databases">
        <authorList>
            <person name="Koelle M."/>
            <person name="Horta M.A.C."/>
            <person name="Nowrousian M."/>
            <person name="Ohm R.A."/>
            <person name="Benz P."/>
            <person name="Pilgard A."/>
        </authorList>
    </citation>
    <scope>NUCLEOTIDE SEQUENCE</scope>
    <source>
        <strain evidence="2">FPRL280</strain>
    </source>
</reference>
<evidence type="ECO:0000313" key="3">
    <source>
        <dbReference type="Proteomes" id="UP000639403"/>
    </source>
</evidence>
<protein>
    <recommendedName>
        <fullName evidence="4">Retrotransposon gag domain-containing protein</fullName>
    </recommendedName>
</protein>